<evidence type="ECO:0000259" key="3">
    <source>
        <dbReference type="PROSITE" id="PS51258"/>
    </source>
</evidence>
<gene>
    <name evidence="4" type="ORF">FH972_025207</name>
</gene>
<feature type="compositionally biased region" description="Polar residues" evidence="1">
    <location>
        <begin position="620"/>
        <end position="643"/>
    </location>
</feature>
<feature type="compositionally biased region" description="Polar residues" evidence="1">
    <location>
        <begin position="932"/>
        <end position="951"/>
    </location>
</feature>
<feature type="compositionally biased region" description="Basic and acidic residues" evidence="1">
    <location>
        <begin position="740"/>
        <end position="774"/>
    </location>
</feature>
<feature type="region of interest" description="Disordered" evidence="1">
    <location>
        <begin position="917"/>
        <end position="974"/>
    </location>
</feature>
<name>A0A5N6L0P3_9ROSI</name>
<dbReference type="InterPro" id="IPR011993">
    <property type="entry name" value="PH-like_dom_sf"/>
</dbReference>
<feature type="compositionally biased region" description="Polar residues" evidence="1">
    <location>
        <begin position="1"/>
        <end position="13"/>
    </location>
</feature>
<feature type="compositionally biased region" description="Basic residues" evidence="1">
    <location>
        <begin position="52"/>
        <end position="62"/>
    </location>
</feature>
<evidence type="ECO:0000256" key="1">
    <source>
        <dbReference type="SAM" id="MobiDB-lite"/>
    </source>
</evidence>
<feature type="compositionally biased region" description="Low complexity" evidence="1">
    <location>
        <begin position="380"/>
        <end position="391"/>
    </location>
</feature>
<protein>
    <recommendedName>
        <fullName evidence="6">C2 domain-containing protein</fullName>
    </recommendedName>
</protein>
<dbReference type="PROSITE" id="PS50004">
    <property type="entry name" value="C2"/>
    <property type="match status" value="1"/>
</dbReference>
<dbReference type="CDD" id="cd04043">
    <property type="entry name" value="C2_Munc13_fungal"/>
    <property type="match status" value="1"/>
</dbReference>
<dbReference type="InterPro" id="IPR035892">
    <property type="entry name" value="C2_domain_sf"/>
</dbReference>
<dbReference type="Gene3D" id="1.10.357.50">
    <property type="match status" value="1"/>
</dbReference>
<dbReference type="InterPro" id="IPR010439">
    <property type="entry name" value="MUN_dom"/>
</dbReference>
<evidence type="ECO:0000259" key="2">
    <source>
        <dbReference type="PROSITE" id="PS50004"/>
    </source>
</evidence>
<feature type="region of interest" description="Disordered" evidence="1">
    <location>
        <begin position="444"/>
        <end position="665"/>
    </location>
</feature>
<feature type="compositionally biased region" description="Polar residues" evidence="1">
    <location>
        <begin position="1301"/>
        <end position="1310"/>
    </location>
</feature>
<feature type="compositionally biased region" description="Polar residues" evidence="1">
    <location>
        <begin position="91"/>
        <end position="141"/>
    </location>
</feature>
<sequence length="2101" mass="230162">MAEGFSSSGNKRNYNGAHGSKDDIDGALYDPARAARELMDPPVRADAEMLKSRRIAAPRSRRGASGLSSRDSSIDRQLGNPFAQVTPPPQTNGSAFTAFGQQSSTPVFGSNASQSFPPANNAFASSQQTSQPFTFGAPSQTSSSFPPAPNASSQQPSFGNSTTNGFGTSNPSANLFASIVESPSEQSVPRPADKSNVPALPAATPSQASNMFAASAAKSTASAKPVQTETPNPFANISKGPSPAPFLKNSSKQASPPKRALEPDSSSTASMPSLKMPKFSASAGGNAFAAFASQAEKSKEDAEKEAEKKELEKRFDADYDSDEEDERTFNKRVLAEIRAERAKAKKEKSASASQATFDPVKGFSFSSAGSTSEKAGESQETPPSSAEAAPATPKPAPSLFSPAPSTAVGGTSIFATAVKPSASGLGQPASTFTPAPATAVGGRSIFETAVKPQSTSGNLFGHLATPPQQSEDDDSSGDEHQSTAPSLADSTMPGGGKSLFERISKDSASEQTSSEEPSDKEPGMNGATPKANPFASSTLFGKPTPIAAGASDHTWKNDSPIKFGGIADSATPTKVNGSADSTTPVSKSFTNIFGAAKPNSTPNLFAQSASKPGVGFSFGASANGNGTPTSQSPSSTREGSAITTADEAGTAKSGESINLDGAPAETQLSLSDLTEEERRSNDVLFEVGNARVQQYDNLTKGWDRRGNGPLRVLKHKETGVVQVLGRSDPQVPGSGGWRQDYNHTGHRERGRGGERAGKSDEGQQARVRTTKERGGLGAADLASPVDCPWTALRSAREGVVALSSSHAPGMVLVGESPLASPLPSASRLLPHSPPTRKSGLWSCCMYGGGKKSGIQPGVCKGFQVQQTRLKHSAAFMGSVKCRQQYWDAVPQRGGAKKAQLSIMQSKRDVDSMVPAFSQSSRTAPEHVPLPTRASQHDVQAAMSTSSTQSRPLNRRIDSLQRPDQSSRKPSLAGKNHVSTYDAYTFALRVAYLSHLLAPKTRKQHVSRPSVQQRSKSSSTSTADLVRDFSTNASRDSKSTRFPRGFMAELDKRITGVLIGKEKMPEYADPTVKRTFAIFLNEFKKPEFRKSMENDRRVEDLLLIFFSNATKELQKGKAQEDLSWRLLVDRHVALFVRLISATIKSNDWQRDRPELSQRLQTLERKLLMHDQDLTSHGTNPSAGNVLEIEEPKSQLVKDMPLVVAVAQIFSKSESQVQGDIDAQKDLWTAKAALQDLKMYQANLSLNTKKTLRSDDFDTEAAYEAWKKAELPDLSQMMLAIVQSNLELARDSSGGLPQFKPPQKSSTDSSLADPTRLTDESSTYAFDQPVDMSALDLNGDERQDDSDDGMTYVYIPSDVRTYYRSVLKEALRYDRQNSFDPTSGEPSSEMLLSKRSTELLNELGLRWRVPFSSRLMLFLDVVREGFIDQELDVDTLDAALRYVKEPIFNKKKLDPAVLHDRTKWTISDFILNQQVLNSIHDALLRDLFEQLSHCYDTKPPEIGGIMEILETHIYDDPVFSRTTDDLDRFAEHLKTALHERALEHYHAMSDKEVGAHEAIDFFHVIQLGKSTLKLCEKTQKRYRKTPTIMGVEPFTVLVETVLPTYAKDARDLTAHILEESAKTGEELPVQDGFDLYKELVQVRQIHAQALPEVEFAFHIEGLLASFVWRWIAATDTNMIPWVEGAVRHDTFGVRTVDAMAIPTDEQRHSSSVIDIFRSFNEAIDQITKLEWNDDYQYAKFMTAMSKATSGGIEKYCEMLEQYFTAEMDRLTPAQEAELAQTRQEKWMKMAKNAISTQEKVEPFQFLPESFVKLNDIEQAMQLLDKLQIDVNMDTCADVIRRHEPESQKKTSVKRQKNVFTIKIIEAEDLRACDANGLSDPYVVLGDEFQKRLAKTRIIYSNLNPRWDETVDIKTTGLLNVTATIWDHDILGDHDCVGRTTIKLDPNHFGDFLPREYWLDLDTQGRLLVRVSMEGEKDDIQFYFGKAFRNLKRTERDMTRKITDKLSAYMHYCLSRRALRSLSRQNITISSVSSYFNRNLGRATNQPTNAHVVGHGCRDGAGVERSARYGRGATCAAAVGQAEFTSSADTNRTGRCVQVARHAL</sequence>
<feature type="region of interest" description="Disordered" evidence="1">
    <location>
        <begin position="1000"/>
        <end position="1039"/>
    </location>
</feature>
<feature type="compositionally biased region" description="Low complexity" evidence="1">
    <location>
        <begin position="142"/>
        <end position="158"/>
    </location>
</feature>
<feature type="compositionally biased region" description="Low complexity" evidence="1">
    <location>
        <begin position="213"/>
        <end position="224"/>
    </location>
</feature>
<dbReference type="Pfam" id="PF00168">
    <property type="entry name" value="C2"/>
    <property type="match status" value="1"/>
</dbReference>
<dbReference type="SUPFAM" id="SSF50729">
    <property type="entry name" value="PH domain-like"/>
    <property type="match status" value="1"/>
</dbReference>
<feature type="compositionally biased region" description="Basic and acidic residues" evidence="1">
    <location>
        <begin position="296"/>
        <end position="317"/>
    </location>
</feature>
<feature type="region of interest" description="Disordered" evidence="1">
    <location>
        <begin position="1290"/>
        <end position="1321"/>
    </location>
</feature>
<feature type="compositionally biased region" description="Polar residues" evidence="1">
    <location>
        <begin position="225"/>
        <end position="235"/>
    </location>
</feature>
<dbReference type="PROSITE" id="PS51258">
    <property type="entry name" value="MHD1"/>
    <property type="match status" value="1"/>
</dbReference>
<dbReference type="InterPro" id="IPR052811">
    <property type="entry name" value="Glucose_resp_signaling"/>
</dbReference>
<feature type="region of interest" description="Disordered" evidence="1">
    <location>
        <begin position="1"/>
        <end position="279"/>
    </location>
</feature>
<dbReference type="InterPro" id="IPR000008">
    <property type="entry name" value="C2_dom"/>
</dbReference>
<dbReference type="EMBL" id="VIBQ01000038">
    <property type="protein sequence ID" value="KAB8446225.1"/>
    <property type="molecule type" value="Genomic_DNA"/>
</dbReference>
<dbReference type="SMART" id="SM00239">
    <property type="entry name" value="C2"/>
    <property type="match status" value="1"/>
</dbReference>
<feature type="compositionally biased region" description="Polar residues" evidence="1">
    <location>
        <begin position="570"/>
        <end position="591"/>
    </location>
</feature>
<organism evidence="4 5">
    <name type="scientific">Carpinus fangiana</name>
    <dbReference type="NCBI Taxonomy" id="176857"/>
    <lineage>
        <taxon>Eukaryota</taxon>
        <taxon>Viridiplantae</taxon>
        <taxon>Streptophyta</taxon>
        <taxon>Embryophyta</taxon>
        <taxon>Tracheophyta</taxon>
        <taxon>Spermatophyta</taxon>
        <taxon>Magnoliopsida</taxon>
        <taxon>eudicotyledons</taxon>
        <taxon>Gunneridae</taxon>
        <taxon>Pentapetalae</taxon>
        <taxon>rosids</taxon>
        <taxon>fabids</taxon>
        <taxon>Fagales</taxon>
        <taxon>Betulaceae</taxon>
        <taxon>Carpinus</taxon>
    </lineage>
</organism>
<feature type="domain" description="MHD1" evidence="3">
    <location>
        <begin position="1631"/>
        <end position="1757"/>
    </location>
</feature>
<dbReference type="InterPro" id="IPR014770">
    <property type="entry name" value="Munc13_1"/>
</dbReference>
<feature type="compositionally biased region" description="Basic and acidic residues" evidence="1">
    <location>
        <begin position="327"/>
        <end position="342"/>
    </location>
</feature>
<feature type="region of interest" description="Disordered" evidence="1">
    <location>
        <begin position="292"/>
        <end position="409"/>
    </location>
</feature>
<dbReference type="Proteomes" id="UP000327013">
    <property type="component" value="Unassembled WGS sequence"/>
</dbReference>
<keyword evidence="5" id="KW-1185">Reference proteome</keyword>
<accession>A0A5N6L0P3</accession>
<feature type="compositionally biased region" description="Low complexity" evidence="1">
    <location>
        <begin position="1006"/>
        <end position="1021"/>
    </location>
</feature>
<feature type="compositionally biased region" description="Polar residues" evidence="1">
    <location>
        <begin position="364"/>
        <end position="373"/>
    </location>
</feature>
<dbReference type="PANTHER" id="PTHR47263:SF1">
    <property type="entry name" value="C2 DOMAIN PROTEIN (AFU_ORTHOLOGUE AFUA_7G02350)"/>
    <property type="match status" value="1"/>
</dbReference>
<feature type="compositionally biased region" description="Polar residues" evidence="1">
    <location>
        <begin position="598"/>
        <end position="610"/>
    </location>
</feature>
<feature type="domain" description="C2" evidence="2">
    <location>
        <begin position="1838"/>
        <end position="1954"/>
    </location>
</feature>
<feature type="compositionally biased region" description="Basic and acidic residues" evidence="1">
    <location>
        <begin position="954"/>
        <end position="966"/>
    </location>
</feature>
<dbReference type="Pfam" id="PF06292">
    <property type="entry name" value="MUN"/>
    <property type="match status" value="1"/>
</dbReference>
<evidence type="ECO:0008006" key="6">
    <source>
        <dbReference type="Google" id="ProtNLM"/>
    </source>
</evidence>
<dbReference type="SUPFAM" id="SSF49562">
    <property type="entry name" value="C2 domain (Calcium/lipid-binding domain, CaLB)"/>
    <property type="match status" value="1"/>
</dbReference>
<proteinExistence type="predicted"/>
<dbReference type="Gene3D" id="2.30.29.30">
    <property type="entry name" value="Pleckstrin-homology domain (PH domain)/Phosphotyrosine-binding domain (PTB)"/>
    <property type="match status" value="1"/>
</dbReference>
<comment type="caution">
    <text evidence="4">The sequence shown here is derived from an EMBL/GenBank/DDBJ whole genome shotgun (WGS) entry which is preliminary data.</text>
</comment>
<feature type="region of interest" description="Disordered" evidence="1">
    <location>
        <begin position="725"/>
        <end position="779"/>
    </location>
</feature>
<dbReference type="Gene3D" id="2.60.40.150">
    <property type="entry name" value="C2 domain"/>
    <property type="match status" value="1"/>
</dbReference>
<feature type="compositionally biased region" description="Basic and acidic residues" evidence="1">
    <location>
        <begin position="33"/>
        <end position="51"/>
    </location>
</feature>
<feature type="compositionally biased region" description="Basic and acidic residues" evidence="1">
    <location>
        <begin position="499"/>
        <end position="508"/>
    </location>
</feature>
<dbReference type="PANTHER" id="PTHR47263">
    <property type="entry name" value="ADENYLATE CYCLASE ACTIVATION PROTEIN GIT1"/>
    <property type="match status" value="1"/>
</dbReference>
<evidence type="ECO:0000313" key="4">
    <source>
        <dbReference type="EMBL" id="KAB8446225.1"/>
    </source>
</evidence>
<feature type="compositionally biased region" description="Polar residues" evidence="1">
    <location>
        <begin position="159"/>
        <end position="187"/>
    </location>
</feature>
<dbReference type="OrthoDB" id="2015333at2759"/>
<reference evidence="4 5" key="1">
    <citation type="submission" date="2019-06" db="EMBL/GenBank/DDBJ databases">
        <title>A chromosomal-level reference genome of Carpinus fangiana (Coryloideae, Betulaceae).</title>
        <authorList>
            <person name="Yang X."/>
            <person name="Wang Z."/>
            <person name="Zhang L."/>
            <person name="Hao G."/>
            <person name="Liu J."/>
            <person name="Yang Y."/>
        </authorList>
    </citation>
    <scope>NUCLEOTIDE SEQUENCE [LARGE SCALE GENOMIC DNA]</scope>
    <source>
        <strain evidence="4">Cfa_2016G</strain>
        <tissue evidence="4">Leaf</tissue>
    </source>
</reference>
<evidence type="ECO:0000313" key="5">
    <source>
        <dbReference type="Proteomes" id="UP000327013"/>
    </source>
</evidence>